<protein>
    <submittedName>
        <fullName evidence="3">Tubulin/FtsZ family, GTPase domain</fullName>
    </submittedName>
</protein>
<feature type="compositionally biased region" description="Polar residues" evidence="1">
    <location>
        <begin position="407"/>
        <end position="436"/>
    </location>
</feature>
<sequence>MQQNIDQVWPLEGFVQQKNADSGLKMGFVGLGQGGSKITDAFAGIKRINGEQVYPCIIVNSNKGDMNDLKNIPARFRLPLIGYETGVGKDPDIGRKAFEENGSTIFEVIGEEMKDCNIIFVVNSMGGGTGTGAVNILVDAIADFLHVPVAVITTLPRPNQVESLNAYNAMVELAPKLNEIRTNEEDDNGYRVLQSLVILDNEKIVKEHSEAPEVKNLTWDLYSNYKVASILHEWSVLTSLESAFTLDAADLLNHIILAGGVITFAKKKINLEEVTNNEDLINEIISTYKGRNVLANGFDYEKDMRSLALVVVLPRDRKDRINQDTLEVIRTRMKVELPNVDVYLGSVTYGSKTNAIVYTMANMGGLPERARNLRTEAETLKKLSEEREKAASGFDMGGKIEKKQILNTRARLTSGNPFDQVAATSENDSQLSSNRNRVIKNNPFPKR</sequence>
<dbReference type="Proteomes" id="UP000186666">
    <property type="component" value="Unassembled WGS sequence"/>
</dbReference>
<gene>
    <name evidence="3" type="ORF">SAMN05421578_1447</name>
</gene>
<feature type="domain" description="Tubulin/FtsZ GTPase" evidence="2">
    <location>
        <begin position="25"/>
        <end position="234"/>
    </location>
</feature>
<comment type="caution">
    <text evidence="3">The sequence shown here is derived from an EMBL/GenBank/DDBJ whole genome shotgun (WGS) entry which is preliminary data.</text>
</comment>
<dbReference type="InterPro" id="IPR054719">
    <property type="entry name" value="TubZ-like_C"/>
</dbReference>
<evidence type="ECO:0000313" key="4">
    <source>
        <dbReference type="Proteomes" id="UP000186666"/>
    </source>
</evidence>
<dbReference type="InterPro" id="IPR036525">
    <property type="entry name" value="Tubulin/FtsZ_GTPase_sf"/>
</dbReference>
<dbReference type="Pfam" id="PF00091">
    <property type="entry name" value="Tubulin"/>
    <property type="match status" value="1"/>
</dbReference>
<dbReference type="EMBL" id="FTNK01000044">
    <property type="protein sequence ID" value="SIR71898.1"/>
    <property type="molecule type" value="Genomic_DNA"/>
</dbReference>
<organism evidence="3 4">
    <name type="scientific">Paenibacillus macquariensis</name>
    <dbReference type="NCBI Taxonomy" id="948756"/>
    <lineage>
        <taxon>Bacteria</taxon>
        <taxon>Bacillati</taxon>
        <taxon>Bacillota</taxon>
        <taxon>Bacilli</taxon>
        <taxon>Bacillales</taxon>
        <taxon>Paenibacillaceae</taxon>
        <taxon>Paenibacillus</taxon>
    </lineage>
</organism>
<evidence type="ECO:0000256" key="1">
    <source>
        <dbReference type="SAM" id="MobiDB-lite"/>
    </source>
</evidence>
<accession>A0ABY1KEM5</accession>
<dbReference type="Gene3D" id="3.40.50.1440">
    <property type="entry name" value="Tubulin/FtsZ, GTPase domain"/>
    <property type="match status" value="1"/>
</dbReference>
<keyword evidence="4" id="KW-1185">Reference proteome</keyword>
<reference evidence="3 4" key="1">
    <citation type="submission" date="2017-01" db="EMBL/GenBank/DDBJ databases">
        <authorList>
            <person name="Varghese N."/>
            <person name="Submissions S."/>
        </authorList>
    </citation>
    <scope>NUCLEOTIDE SEQUENCE [LARGE SCALE GENOMIC DNA]</scope>
    <source>
        <strain evidence="3 4">ATCC 23464</strain>
    </source>
</reference>
<name>A0ABY1KEM5_9BACL</name>
<dbReference type="SMART" id="SM00864">
    <property type="entry name" value="Tubulin"/>
    <property type="match status" value="1"/>
</dbReference>
<dbReference type="SUPFAM" id="SSF52490">
    <property type="entry name" value="Tubulin nucleotide-binding domain-like"/>
    <property type="match status" value="1"/>
</dbReference>
<dbReference type="RefSeq" id="WP_068591232.1">
    <property type="nucleotide sequence ID" value="NZ_FTNK01000044.1"/>
</dbReference>
<proteinExistence type="predicted"/>
<feature type="region of interest" description="Disordered" evidence="1">
    <location>
        <begin position="407"/>
        <end position="447"/>
    </location>
</feature>
<dbReference type="InterPro" id="IPR003008">
    <property type="entry name" value="Tubulin_FtsZ_GTPase"/>
</dbReference>
<dbReference type="Pfam" id="PF22453">
    <property type="entry name" value="TubZ-like_C"/>
    <property type="match status" value="1"/>
</dbReference>
<evidence type="ECO:0000313" key="3">
    <source>
        <dbReference type="EMBL" id="SIR71898.1"/>
    </source>
</evidence>
<evidence type="ECO:0000259" key="2">
    <source>
        <dbReference type="SMART" id="SM00864"/>
    </source>
</evidence>